<dbReference type="RefSeq" id="WP_317120100.1">
    <property type="nucleotide sequence ID" value="NZ_JAWJBA010000001.1"/>
</dbReference>
<evidence type="ECO:0000313" key="2">
    <source>
        <dbReference type="EMBL" id="MDV2682759.1"/>
    </source>
</evidence>
<accession>A0ABU3X4C9</accession>
<protein>
    <recommendedName>
        <fullName evidence="4">DUF4367 domain-containing protein</fullName>
    </recommendedName>
</protein>
<name>A0ABU3X4C9_9BACI</name>
<evidence type="ECO:0000313" key="3">
    <source>
        <dbReference type="Proteomes" id="UP001287282"/>
    </source>
</evidence>
<dbReference type="Proteomes" id="UP001287282">
    <property type="component" value="Unassembled WGS sequence"/>
</dbReference>
<organism evidence="2 3">
    <name type="scientific">Alkalihalophilus lindianensis</name>
    <dbReference type="NCBI Taxonomy" id="1630542"/>
    <lineage>
        <taxon>Bacteria</taxon>
        <taxon>Bacillati</taxon>
        <taxon>Bacillota</taxon>
        <taxon>Bacilli</taxon>
        <taxon>Bacillales</taxon>
        <taxon>Bacillaceae</taxon>
        <taxon>Alkalihalophilus</taxon>
    </lineage>
</organism>
<proteinExistence type="predicted"/>
<keyword evidence="1" id="KW-0732">Signal</keyword>
<comment type="caution">
    <text evidence="2">The sequence shown here is derived from an EMBL/GenBank/DDBJ whole genome shotgun (WGS) entry which is preliminary data.</text>
</comment>
<feature type="signal peptide" evidence="1">
    <location>
        <begin position="1"/>
        <end position="22"/>
    </location>
</feature>
<evidence type="ECO:0008006" key="4">
    <source>
        <dbReference type="Google" id="ProtNLM"/>
    </source>
</evidence>
<gene>
    <name evidence="2" type="ORF">RYX56_00070</name>
</gene>
<feature type="chain" id="PRO_5046000578" description="DUF4367 domain-containing protein" evidence="1">
    <location>
        <begin position="23"/>
        <end position="184"/>
    </location>
</feature>
<dbReference type="EMBL" id="JAWJBA010000001">
    <property type="protein sequence ID" value="MDV2682759.1"/>
    <property type="molecule type" value="Genomic_DNA"/>
</dbReference>
<keyword evidence="3" id="KW-1185">Reference proteome</keyword>
<evidence type="ECO:0000256" key="1">
    <source>
        <dbReference type="SAM" id="SignalP"/>
    </source>
</evidence>
<sequence>MKGVWIAFRVMLFLVVAGCSSATQSTMTQKDVVDMIYEETGEVLYLPEFEQLDVSYVYVQYGDDGSVRSIDVQYADGRTSEVIDYFQKPSNVAEWEEQHHAKKVYGPFEGDVAFMITYGMNGMTTTTAQQVTELEGVEVAIQEDTTFTIHSISLNGGYSLAYNNEYVTEEEALEQTRSFLMNVK</sequence>
<reference evidence="2 3" key="1">
    <citation type="submission" date="2023-10" db="EMBL/GenBank/DDBJ databases">
        <title>Screening of Alkalihalobacillus lindianensis BZ-TG-R113 and Its Alleviation of Salt Stress on Rapeseed Growth.</title>
        <authorList>
            <person name="Zhao B."/>
            <person name="Guo T."/>
        </authorList>
    </citation>
    <scope>NUCLEOTIDE SEQUENCE [LARGE SCALE GENOMIC DNA]</scope>
    <source>
        <strain evidence="2 3">BZ-TG-R113</strain>
    </source>
</reference>